<dbReference type="SUPFAM" id="SSF50405">
    <property type="entry name" value="Actin-crosslinking proteins"/>
    <property type="match status" value="2"/>
</dbReference>
<dbReference type="SUPFAM" id="SSF49299">
    <property type="entry name" value="PKD domain"/>
    <property type="match status" value="1"/>
</dbReference>
<dbReference type="CDD" id="cd00257">
    <property type="entry name" value="beta-trefoil_FSCN-like"/>
    <property type="match status" value="2"/>
</dbReference>
<dbReference type="SMART" id="SM00089">
    <property type="entry name" value="PKD"/>
    <property type="match status" value="1"/>
</dbReference>
<evidence type="ECO:0000256" key="1">
    <source>
        <dbReference type="ARBA" id="ARBA00022729"/>
    </source>
</evidence>
<accession>A0ABN3HBS0</accession>
<dbReference type="Pfam" id="PF18911">
    <property type="entry name" value="PKD_4"/>
    <property type="match status" value="1"/>
</dbReference>
<name>A0ABN3HBS0_9ACTN</name>
<evidence type="ECO:0000313" key="6">
    <source>
        <dbReference type="EMBL" id="GAA2375380.1"/>
    </source>
</evidence>
<dbReference type="PROSITE" id="PS50093">
    <property type="entry name" value="PKD"/>
    <property type="match status" value="1"/>
</dbReference>
<dbReference type="Proteomes" id="UP001501444">
    <property type="component" value="Unassembled WGS sequence"/>
</dbReference>
<comment type="caution">
    <text evidence="6">The sequence shown here is derived from an EMBL/GenBank/DDBJ whole genome shotgun (WGS) entry which is preliminary data.</text>
</comment>
<dbReference type="PANTHER" id="PTHR19328:SF75">
    <property type="entry name" value="ALDOSE SUGAR DEHYDROGENASE YLII"/>
    <property type="match status" value="1"/>
</dbReference>
<evidence type="ECO:0000313" key="7">
    <source>
        <dbReference type="Proteomes" id="UP001501444"/>
    </source>
</evidence>
<evidence type="ECO:0000259" key="4">
    <source>
        <dbReference type="PROSITE" id="PS50093"/>
    </source>
</evidence>
<dbReference type="EMBL" id="BAAARV010000078">
    <property type="protein sequence ID" value="GAA2375380.1"/>
    <property type="molecule type" value="Genomic_DNA"/>
</dbReference>
<dbReference type="SUPFAM" id="SSF49785">
    <property type="entry name" value="Galactose-binding domain-like"/>
    <property type="match status" value="1"/>
</dbReference>
<keyword evidence="1 3" id="KW-0732">Signal</keyword>
<dbReference type="InterPro" id="IPR011041">
    <property type="entry name" value="Quinoprot_gluc/sorb_DH_b-prop"/>
</dbReference>
<dbReference type="PROSITE" id="PS51175">
    <property type="entry name" value="CBM6"/>
    <property type="match status" value="1"/>
</dbReference>
<keyword evidence="7" id="KW-1185">Reference proteome</keyword>
<dbReference type="InterPro" id="IPR013783">
    <property type="entry name" value="Ig-like_fold"/>
</dbReference>
<dbReference type="RefSeq" id="WP_344617752.1">
    <property type="nucleotide sequence ID" value="NZ_BAAARV010000078.1"/>
</dbReference>
<dbReference type="Pfam" id="PF03422">
    <property type="entry name" value="CBM_6"/>
    <property type="match status" value="1"/>
</dbReference>
<dbReference type="InterPro" id="IPR012938">
    <property type="entry name" value="Glc/Sorbosone_DH"/>
</dbReference>
<feature type="domain" description="PKD" evidence="4">
    <location>
        <begin position="462"/>
        <end position="542"/>
    </location>
</feature>
<feature type="chain" id="PRO_5045312898" description="Glucose/arabinose dehydrogenase" evidence="3">
    <location>
        <begin position="20"/>
        <end position="1056"/>
    </location>
</feature>
<feature type="region of interest" description="Disordered" evidence="2">
    <location>
        <begin position="664"/>
        <end position="690"/>
    </location>
</feature>
<dbReference type="InterPro" id="IPR022409">
    <property type="entry name" value="PKD/Chitinase_dom"/>
</dbReference>
<dbReference type="SUPFAM" id="SSF50952">
    <property type="entry name" value="Soluble quinoprotein glucose dehydrogenase"/>
    <property type="match status" value="1"/>
</dbReference>
<dbReference type="Gene3D" id="2.60.120.260">
    <property type="entry name" value="Galactose-binding domain-like"/>
    <property type="match status" value="1"/>
</dbReference>
<protein>
    <recommendedName>
        <fullName evidence="8">Glucose/arabinose dehydrogenase</fullName>
    </recommendedName>
</protein>
<proteinExistence type="predicted"/>
<dbReference type="InterPro" id="IPR011042">
    <property type="entry name" value="6-blade_b-propeller_TolB-like"/>
</dbReference>
<dbReference type="PANTHER" id="PTHR19328">
    <property type="entry name" value="HEDGEHOG-INTERACTING PROTEIN"/>
    <property type="match status" value="1"/>
</dbReference>
<dbReference type="Gene3D" id="2.120.10.30">
    <property type="entry name" value="TolB, C-terminal domain"/>
    <property type="match status" value="1"/>
</dbReference>
<dbReference type="Gene3D" id="2.80.10.50">
    <property type="match status" value="2"/>
</dbReference>
<feature type="compositionally biased region" description="Polar residues" evidence="2">
    <location>
        <begin position="664"/>
        <end position="673"/>
    </location>
</feature>
<sequence length="1056" mass="111063">MIALSAVLLSMIVGAKPVAAETPPPDSAFQKVPIDTSTSNPMMLDIAPDGRVFYVDRLGDVRVIRPGGGTVLSAHLDVFTANESGLLSIALDPGFAENHWVYLYYSPNAASVDRLSRFTVNGDSVDLGSEKVVLDVPVQRAECCHHGAGLAIDKTSGNLWLSTGDNTNPFDSDGYAPIDQRPGRANFDAERSAGNTNSLSGKVLRIHPEADGTYTIPAGNLFPPGTAKTRPEIYMMGERNPFRLGLDPKTGYAMVANYGPDADTANPARGPENTVEWDILSTPRNGGWPFCIGANQPYVAYNFADGTSGAPFDCAGGPTNSSPNNTGLTKLPPAIPATVYYHYAADPAHFPQLSGGAPMAGPVYRYDPNLNSDRKWPQYFDGRALFADWGTGQMYTFQLTADGKGVASIDPLLSSLSFLKPMDFKFGPDGALYLIEWGSGYGGDNTDSGIYRIDYLNGGASPVAHASADRTNGHAPLTVNFSSAGSSTPAGGLTYQWTFGDGGTSTAPNPSHTYTTNGNYTAVLTVRNSGNRTSSSSVAITVGNTAPTVTLTAPPDGGFFQWGDRVNFSVTVTDPEDGSINCADVKVQAILGHDTHGHPLDTYTGCTGTVTTTLSNGHSEDDNTFYVLEASYTDKGGPGGAAPLTTRSQVILQPKHKNAEFFSSTGRTATGKGNDSPGVTVEPGSDSEGGGADIGYIQDGDWWSIAPASLANINQIRLRASSASAGGVAEVRWNSPTGTLLGSATIPGTGGWQTYTDVTVNLSNPPAGSGKLYFVARNPAGTAGPLFNVNWMDFAGPADRVVSLRAHVNNRYVTAEDGGGSPLIANRSAVGSWEQFDVVDQGDGYVALRAHANNQYVTAENGGDSPLIANRSAVGPWEKFQIVHNADGSVSLKANANGQYVTAANVGTAPLIANRPTIGSWEEFDLNTQVVSLRAHVNNRYVTAEDGGGSPLIANRSAVGSWEQFDVVDLGDGYVALRAHANNQYVTAENGGDSPLIANRSAVGPWERFQVVRNADGSVSFKANANGLYVTAANVGTAPLIASRPTIGSWEEFDVV</sequence>
<gene>
    <name evidence="6" type="ORF">GCM10010170_078900</name>
</gene>
<dbReference type="InterPro" id="IPR006584">
    <property type="entry name" value="Cellulose-bd_IV"/>
</dbReference>
<dbReference type="InterPro" id="IPR035986">
    <property type="entry name" value="PKD_dom_sf"/>
</dbReference>
<dbReference type="InterPro" id="IPR008999">
    <property type="entry name" value="Actin-crosslinking"/>
</dbReference>
<dbReference type="CDD" id="cd00146">
    <property type="entry name" value="PKD"/>
    <property type="match status" value="1"/>
</dbReference>
<feature type="signal peptide" evidence="3">
    <location>
        <begin position="1"/>
        <end position="19"/>
    </location>
</feature>
<dbReference type="InterPro" id="IPR008979">
    <property type="entry name" value="Galactose-bd-like_sf"/>
</dbReference>
<evidence type="ECO:0000256" key="3">
    <source>
        <dbReference type="SAM" id="SignalP"/>
    </source>
</evidence>
<evidence type="ECO:0000259" key="5">
    <source>
        <dbReference type="PROSITE" id="PS51175"/>
    </source>
</evidence>
<dbReference type="InterPro" id="IPR000601">
    <property type="entry name" value="PKD_dom"/>
</dbReference>
<dbReference type="Gene3D" id="2.60.40.10">
    <property type="entry name" value="Immunoglobulins"/>
    <property type="match status" value="1"/>
</dbReference>
<dbReference type="InterPro" id="IPR005084">
    <property type="entry name" value="CBM6"/>
</dbReference>
<evidence type="ECO:0008006" key="8">
    <source>
        <dbReference type="Google" id="ProtNLM"/>
    </source>
</evidence>
<dbReference type="CDD" id="cd04084">
    <property type="entry name" value="CBM6_xylanase-like"/>
    <property type="match status" value="1"/>
</dbReference>
<organism evidence="6 7">
    <name type="scientific">Dactylosporangium salmoneum</name>
    <dbReference type="NCBI Taxonomy" id="53361"/>
    <lineage>
        <taxon>Bacteria</taxon>
        <taxon>Bacillati</taxon>
        <taxon>Actinomycetota</taxon>
        <taxon>Actinomycetes</taxon>
        <taxon>Micromonosporales</taxon>
        <taxon>Micromonosporaceae</taxon>
        <taxon>Dactylosporangium</taxon>
    </lineage>
</organism>
<feature type="domain" description="CBM6" evidence="5">
    <location>
        <begin position="654"/>
        <end position="795"/>
    </location>
</feature>
<dbReference type="Pfam" id="PF07995">
    <property type="entry name" value="GSDH"/>
    <property type="match status" value="1"/>
</dbReference>
<evidence type="ECO:0000256" key="2">
    <source>
        <dbReference type="SAM" id="MobiDB-lite"/>
    </source>
</evidence>
<dbReference type="SMART" id="SM00606">
    <property type="entry name" value="CBD_IV"/>
    <property type="match status" value="1"/>
</dbReference>
<reference evidence="6 7" key="1">
    <citation type="journal article" date="2019" name="Int. J. Syst. Evol. Microbiol.">
        <title>The Global Catalogue of Microorganisms (GCM) 10K type strain sequencing project: providing services to taxonomists for standard genome sequencing and annotation.</title>
        <authorList>
            <consortium name="The Broad Institute Genomics Platform"/>
            <consortium name="The Broad Institute Genome Sequencing Center for Infectious Disease"/>
            <person name="Wu L."/>
            <person name="Ma J."/>
        </authorList>
    </citation>
    <scope>NUCLEOTIDE SEQUENCE [LARGE SCALE GENOMIC DNA]</scope>
    <source>
        <strain evidence="6 7">JCM 3272</strain>
    </source>
</reference>